<protein>
    <recommendedName>
        <fullName evidence="3">Aldehyde dehydrogenase domain-containing protein</fullName>
    </recommendedName>
</protein>
<dbReference type="Gene3D" id="3.40.605.10">
    <property type="entry name" value="Aldehyde Dehydrogenase, Chain A, domain 1"/>
    <property type="match status" value="1"/>
</dbReference>
<dbReference type="EMBL" id="UINC01004507">
    <property type="protein sequence ID" value="SVA14828.1"/>
    <property type="molecule type" value="Genomic_DNA"/>
</dbReference>
<reference evidence="4" key="1">
    <citation type="submission" date="2018-05" db="EMBL/GenBank/DDBJ databases">
        <authorList>
            <person name="Lanie J.A."/>
            <person name="Ng W.-L."/>
            <person name="Kazmierczak K.M."/>
            <person name="Andrzejewski T.M."/>
            <person name="Davidsen T.M."/>
            <person name="Wayne K.J."/>
            <person name="Tettelin H."/>
            <person name="Glass J.I."/>
            <person name="Rusch D."/>
            <person name="Podicherti R."/>
            <person name="Tsui H.-C.T."/>
            <person name="Winkler M.E."/>
        </authorList>
    </citation>
    <scope>NUCLEOTIDE SEQUENCE</scope>
</reference>
<dbReference type="Gene3D" id="3.40.309.10">
    <property type="entry name" value="Aldehyde Dehydrogenase, Chain A, domain 2"/>
    <property type="match status" value="1"/>
</dbReference>
<evidence type="ECO:0000313" key="4">
    <source>
        <dbReference type="EMBL" id="SVA14828.1"/>
    </source>
</evidence>
<dbReference type="GO" id="GO:0016620">
    <property type="term" value="F:oxidoreductase activity, acting on the aldehyde or oxo group of donors, NAD or NADP as acceptor"/>
    <property type="evidence" value="ECO:0007669"/>
    <property type="project" value="InterPro"/>
</dbReference>
<dbReference type="FunFam" id="3.40.309.10:FF:000012">
    <property type="entry name" value="Betaine aldehyde dehydrogenase"/>
    <property type="match status" value="1"/>
</dbReference>
<dbReference type="PANTHER" id="PTHR11699">
    <property type="entry name" value="ALDEHYDE DEHYDROGENASE-RELATED"/>
    <property type="match status" value="1"/>
</dbReference>
<evidence type="ECO:0000256" key="2">
    <source>
        <dbReference type="ARBA" id="ARBA00023002"/>
    </source>
</evidence>
<evidence type="ECO:0000256" key="1">
    <source>
        <dbReference type="ARBA" id="ARBA00009986"/>
    </source>
</evidence>
<dbReference type="InterPro" id="IPR016161">
    <property type="entry name" value="Ald_DH/histidinol_DH"/>
</dbReference>
<dbReference type="PROSITE" id="PS00687">
    <property type="entry name" value="ALDEHYDE_DEHYDR_GLU"/>
    <property type="match status" value="1"/>
</dbReference>
<accession>A0A381TH10</accession>
<dbReference type="InterPro" id="IPR016163">
    <property type="entry name" value="Ald_DH_C"/>
</dbReference>
<organism evidence="4">
    <name type="scientific">marine metagenome</name>
    <dbReference type="NCBI Taxonomy" id="408172"/>
    <lineage>
        <taxon>unclassified sequences</taxon>
        <taxon>metagenomes</taxon>
        <taxon>ecological metagenomes</taxon>
    </lineage>
</organism>
<dbReference type="InterPro" id="IPR029510">
    <property type="entry name" value="Ald_DH_CS_GLU"/>
</dbReference>
<feature type="domain" description="Aldehyde dehydrogenase" evidence="3">
    <location>
        <begin position="16"/>
        <end position="479"/>
    </location>
</feature>
<dbReference type="PROSITE" id="PS00070">
    <property type="entry name" value="ALDEHYDE_DEHYDR_CYS"/>
    <property type="match status" value="1"/>
</dbReference>
<dbReference type="Pfam" id="PF00171">
    <property type="entry name" value="Aldedh"/>
    <property type="match status" value="1"/>
</dbReference>
<dbReference type="InterPro" id="IPR016162">
    <property type="entry name" value="Ald_DH_N"/>
</dbReference>
<name>A0A381TH10_9ZZZZ</name>
<gene>
    <name evidence="4" type="ORF">METZ01_LOCUS67682</name>
</gene>
<dbReference type="CDD" id="cd07112">
    <property type="entry name" value="ALDH_GABALDH-PuuC"/>
    <property type="match status" value="1"/>
</dbReference>
<dbReference type="InterPro" id="IPR015590">
    <property type="entry name" value="Aldehyde_DH_dom"/>
</dbReference>
<feature type="non-terminal residue" evidence="4">
    <location>
        <position position="1"/>
    </location>
</feature>
<dbReference type="InterPro" id="IPR016160">
    <property type="entry name" value="Ald_DH_CS_CYS"/>
</dbReference>
<proteinExistence type="inferred from homology"/>
<keyword evidence="2" id="KW-0560">Oxidoreductase</keyword>
<evidence type="ECO:0000259" key="3">
    <source>
        <dbReference type="Pfam" id="PF00171"/>
    </source>
</evidence>
<comment type="similarity">
    <text evidence="1">Belongs to the aldehyde dehydrogenase family.</text>
</comment>
<sequence length="484" mass="51334">VRPPTRAVIGGRSVDAASGKTFATLDPATGRELAQVAECDAVDVDRAVTAARTAFEEGPWGRMAPADRKRLLLRFASLVEAHTDELAIIETLEAGKPISDCSGIDVPDLVMTLRWHAEACDKLYDQLSPSGPGKVGMVVREPVGVVGAVLPWNYPLMMAGWKIGPILAAGNTCVVKPAEQTSMSTIRIAELAVEAGVPDGVLNVVPGFGETAGAAIGLHPDVDCVAFTGSTEVGRHFLRYSADSNLKEVLLECGGKSPVIVMADADDLDAAATGICEGIFWNGGQNCSANSRLIVQRSVEDDLMERIAERSRDWVVGDPLVPETTVGAMIEEAHMDKVLGHIADARSAGSTCAIGGNRVREESGGWFVEPTVFTDVDPSSRLAREEVFGPVLAVTTFDSPEEAVRLANDTDYGLAATIHTTDLRTAHLASRAIRAGTVAVNCYGEGDITTPFGGFKQSGFGGRDKSIAAHEQYTELKTIWMDLS</sequence>
<dbReference type="FunFam" id="3.40.605.10:FF:000001">
    <property type="entry name" value="Aldehyde dehydrogenase 1"/>
    <property type="match status" value="1"/>
</dbReference>
<dbReference type="AlphaFoldDB" id="A0A381TH10"/>
<dbReference type="SUPFAM" id="SSF53720">
    <property type="entry name" value="ALDH-like"/>
    <property type="match status" value="1"/>
</dbReference>